<comment type="similarity">
    <text evidence="1">Belongs to the UPF0758 family.</text>
</comment>
<dbReference type="InterPro" id="IPR025657">
    <property type="entry name" value="RadC_JAB"/>
</dbReference>
<evidence type="ECO:0000259" key="7">
    <source>
        <dbReference type="PROSITE" id="PS50249"/>
    </source>
</evidence>
<dbReference type="Pfam" id="PF04002">
    <property type="entry name" value="RadC"/>
    <property type="match status" value="1"/>
</dbReference>
<dbReference type="PANTHER" id="PTHR30471:SF3">
    <property type="entry name" value="UPF0758 PROTEIN YEES-RELATED"/>
    <property type="match status" value="1"/>
</dbReference>
<dbReference type="PANTHER" id="PTHR30471">
    <property type="entry name" value="DNA REPAIR PROTEIN RADC"/>
    <property type="match status" value="1"/>
</dbReference>
<dbReference type="KEGG" id="jar:G7057_06300"/>
<feature type="domain" description="MPN" evidence="7">
    <location>
        <begin position="34"/>
        <end position="158"/>
    </location>
</feature>
<evidence type="ECO:0000256" key="2">
    <source>
        <dbReference type="ARBA" id="ARBA00022670"/>
    </source>
</evidence>
<keyword evidence="9" id="KW-1185">Reference proteome</keyword>
<evidence type="ECO:0000256" key="6">
    <source>
        <dbReference type="ARBA" id="ARBA00023049"/>
    </source>
</evidence>
<dbReference type="RefSeq" id="WP_166162121.1">
    <property type="nucleotide sequence ID" value="NZ_CP049740.1"/>
</dbReference>
<name>A0A6G7K9Z1_9LACT</name>
<evidence type="ECO:0000256" key="1">
    <source>
        <dbReference type="ARBA" id="ARBA00010243"/>
    </source>
</evidence>
<dbReference type="GO" id="GO:0008237">
    <property type="term" value="F:metallopeptidase activity"/>
    <property type="evidence" value="ECO:0007669"/>
    <property type="project" value="UniProtKB-KW"/>
</dbReference>
<keyword evidence="5" id="KW-0862">Zinc</keyword>
<reference evidence="8 9" key="1">
    <citation type="journal article" date="2017" name="Int. J. Syst. Evol. Microbiol.">
        <title>Jeotgalibaca porci sp. nov. and Jeotgalibaca arthritidis sp. nov., isolated from pigs, and emended description of the genus Jeotgalibaca.</title>
        <authorList>
            <person name="Zamora L."/>
            <person name="Perez-Sancho M."/>
            <person name="Dominguez L."/>
            <person name="Fernandez-Garayzabal J.F."/>
            <person name="Vela A.I."/>
        </authorList>
    </citation>
    <scope>NUCLEOTIDE SEQUENCE [LARGE SCALE GENOMIC DNA]</scope>
    <source>
        <strain evidence="8 9">CECT 9157</strain>
    </source>
</reference>
<keyword evidence="6" id="KW-0482">Metalloprotease</keyword>
<keyword evidence="4" id="KW-0378">Hydrolase</keyword>
<dbReference type="Gene3D" id="3.40.140.10">
    <property type="entry name" value="Cytidine Deaminase, domain 2"/>
    <property type="match status" value="1"/>
</dbReference>
<dbReference type="GO" id="GO:0006508">
    <property type="term" value="P:proteolysis"/>
    <property type="evidence" value="ECO:0007669"/>
    <property type="project" value="UniProtKB-KW"/>
</dbReference>
<accession>A0A6G7K9Z1</accession>
<evidence type="ECO:0000256" key="3">
    <source>
        <dbReference type="ARBA" id="ARBA00022723"/>
    </source>
</evidence>
<dbReference type="CDD" id="cd08071">
    <property type="entry name" value="MPN_DUF2466"/>
    <property type="match status" value="1"/>
</dbReference>
<evidence type="ECO:0000256" key="5">
    <source>
        <dbReference type="ARBA" id="ARBA00022833"/>
    </source>
</evidence>
<dbReference type="AlphaFoldDB" id="A0A6G7K9Z1"/>
<dbReference type="EMBL" id="CP049740">
    <property type="protein sequence ID" value="QII82084.1"/>
    <property type="molecule type" value="Genomic_DNA"/>
</dbReference>
<keyword evidence="2" id="KW-0645">Protease</keyword>
<sequence>MAEKINTVSIKSNITEIVRVKQIVMERPLEYKGGITSTETAGRLGVSEIGDEAQEVVLILILDTKNQINAIHRVFTGSLNSSVAHPREIFRSTILNNGARIILYHNHPSSDLINIVSEADLVFTQRMMEAGNVLGIELLDHFIVSETKWLSFKEMGLL</sequence>
<dbReference type="PROSITE" id="PS50249">
    <property type="entry name" value="MPN"/>
    <property type="match status" value="1"/>
</dbReference>
<dbReference type="InterPro" id="IPR001405">
    <property type="entry name" value="UPF0758"/>
</dbReference>
<dbReference type="Proteomes" id="UP000501451">
    <property type="component" value="Chromosome"/>
</dbReference>
<evidence type="ECO:0000256" key="4">
    <source>
        <dbReference type="ARBA" id="ARBA00022801"/>
    </source>
</evidence>
<dbReference type="InterPro" id="IPR037518">
    <property type="entry name" value="MPN"/>
</dbReference>
<gene>
    <name evidence="8" type="ORF">G7057_06300</name>
</gene>
<dbReference type="GO" id="GO:0046872">
    <property type="term" value="F:metal ion binding"/>
    <property type="evidence" value="ECO:0007669"/>
    <property type="project" value="UniProtKB-KW"/>
</dbReference>
<evidence type="ECO:0000313" key="8">
    <source>
        <dbReference type="EMBL" id="QII82084.1"/>
    </source>
</evidence>
<proteinExistence type="inferred from homology"/>
<organism evidence="8 9">
    <name type="scientific">Jeotgalibaca arthritidis</name>
    <dbReference type="NCBI Taxonomy" id="1868794"/>
    <lineage>
        <taxon>Bacteria</taxon>
        <taxon>Bacillati</taxon>
        <taxon>Bacillota</taxon>
        <taxon>Bacilli</taxon>
        <taxon>Lactobacillales</taxon>
        <taxon>Carnobacteriaceae</taxon>
        <taxon>Jeotgalibaca</taxon>
    </lineage>
</organism>
<evidence type="ECO:0000313" key="9">
    <source>
        <dbReference type="Proteomes" id="UP000501451"/>
    </source>
</evidence>
<protein>
    <submittedName>
        <fullName evidence="8">DNA repair protein RadC</fullName>
    </submittedName>
</protein>
<keyword evidence="3" id="KW-0479">Metal-binding</keyword>